<dbReference type="EMBL" id="CH916368">
    <property type="protein sequence ID" value="EDW02812.1"/>
    <property type="molecule type" value="Genomic_DNA"/>
</dbReference>
<evidence type="ECO:0000313" key="2">
    <source>
        <dbReference type="Proteomes" id="UP000001070"/>
    </source>
</evidence>
<keyword evidence="2" id="KW-1185">Reference proteome</keyword>
<gene>
    <name evidence="1" type="primary">Dgri\GH10898</name>
    <name evidence="1" type="ORF">Dgri_GH10898</name>
</gene>
<dbReference type="Proteomes" id="UP000001070">
    <property type="component" value="Unassembled WGS sequence"/>
</dbReference>
<dbReference type="HOGENOM" id="CLU_2624584_0_0_1"/>
<sequence length="78" mass="8658">MSAFALRNSLLAFCPSLSSRFAFGIALSYCSSKNDCTQLCFMALRRYGTQQGVLLVRVRVRVRVLVLLLLLGRMKGLG</sequence>
<dbReference type="InParanoid" id="B4JAM6"/>
<evidence type="ECO:0000313" key="1">
    <source>
        <dbReference type="EMBL" id="EDW02812.1"/>
    </source>
</evidence>
<organism evidence="2">
    <name type="scientific">Drosophila grimshawi</name>
    <name type="common">Hawaiian fruit fly</name>
    <name type="synonym">Idiomyia grimshawi</name>
    <dbReference type="NCBI Taxonomy" id="7222"/>
    <lineage>
        <taxon>Eukaryota</taxon>
        <taxon>Metazoa</taxon>
        <taxon>Ecdysozoa</taxon>
        <taxon>Arthropoda</taxon>
        <taxon>Hexapoda</taxon>
        <taxon>Insecta</taxon>
        <taxon>Pterygota</taxon>
        <taxon>Neoptera</taxon>
        <taxon>Endopterygota</taxon>
        <taxon>Diptera</taxon>
        <taxon>Brachycera</taxon>
        <taxon>Muscomorpha</taxon>
        <taxon>Ephydroidea</taxon>
        <taxon>Drosophilidae</taxon>
        <taxon>Drosophila</taxon>
        <taxon>Hawaiian Drosophila</taxon>
    </lineage>
</organism>
<accession>B4JAM6</accession>
<proteinExistence type="predicted"/>
<name>B4JAM6_DROGR</name>
<reference evidence="1 2" key="1">
    <citation type="journal article" date="2007" name="Nature">
        <title>Evolution of genes and genomes on the Drosophila phylogeny.</title>
        <authorList>
            <consortium name="Drosophila 12 Genomes Consortium"/>
            <person name="Clark A.G."/>
            <person name="Eisen M.B."/>
            <person name="Smith D.R."/>
            <person name="Bergman C.M."/>
            <person name="Oliver B."/>
            <person name="Markow T.A."/>
            <person name="Kaufman T.C."/>
            <person name="Kellis M."/>
            <person name="Gelbart W."/>
            <person name="Iyer V.N."/>
            <person name="Pollard D.A."/>
            <person name="Sackton T.B."/>
            <person name="Larracuente A.M."/>
            <person name="Singh N.D."/>
            <person name="Abad J.P."/>
            <person name="Abt D.N."/>
            <person name="Adryan B."/>
            <person name="Aguade M."/>
            <person name="Akashi H."/>
            <person name="Anderson W.W."/>
            <person name="Aquadro C.F."/>
            <person name="Ardell D.H."/>
            <person name="Arguello R."/>
            <person name="Artieri C.G."/>
            <person name="Barbash D.A."/>
            <person name="Barker D."/>
            <person name="Barsanti P."/>
            <person name="Batterham P."/>
            <person name="Batzoglou S."/>
            <person name="Begun D."/>
            <person name="Bhutkar A."/>
            <person name="Blanco E."/>
            <person name="Bosak S.A."/>
            <person name="Bradley R.K."/>
            <person name="Brand A.D."/>
            <person name="Brent M.R."/>
            <person name="Brooks A.N."/>
            <person name="Brown R.H."/>
            <person name="Butlin R.K."/>
            <person name="Caggese C."/>
            <person name="Calvi B.R."/>
            <person name="Bernardo de Carvalho A."/>
            <person name="Caspi A."/>
            <person name="Castrezana S."/>
            <person name="Celniker S.E."/>
            <person name="Chang J.L."/>
            <person name="Chapple C."/>
            <person name="Chatterji S."/>
            <person name="Chinwalla A."/>
            <person name="Civetta A."/>
            <person name="Clifton S.W."/>
            <person name="Comeron J.M."/>
            <person name="Costello J.C."/>
            <person name="Coyne J.A."/>
            <person name="Daub J."/>
            <person name="David R.G."/>
            <person name="Delcher A.L."/>
            <person name="Delehaunty K."/>
            <person name="Do C.B."/>
            <person name="Ebling H."/>
            <person name="Edwards K."/>
            <person name="Eickbush T."/>
            <person name="Evans J.D."/>
            <person name="Filipski A."/>
            <person name="Findeiss S."/>
            <person name="Freyhult E."/>
            <person name="Fulton L."/>
            <person name="Fulton R."/>
            <person name="Garcia A.C."/>
            <person name="Gardiner A."/>
            <person name="Garfield D.A."/>
            <person name="Garvin B.E."/>
            <person name="Gibson G."/>
            <person name="Gilbert D."/>
            <person name="Gnerre S."/>
            <person name="Godfrey J."/>
            <person name="Good R."/>
            <person name="Gotea V."/>
            <person name="Gravely B."/>
            <person name="Greenberg A.J."/>
            <person name="Griffiths-Jones S."/>
            <person name="Gross S."/>
            <person name="Guigo R."/>
            <person name="Gustafson E.A."/>
            <person name="Haerty W."/>
            <person name="Hahn M.W."/>
            <person name="Halligan D.L."/>
            <person name="Halpern A.L."/>
            <person name="Halter G.M."/>
            <person name="Han M.V."/>
            <person name="Heger A."/>
            <person name="Hillier L."/>
            <person name="Hinrichs A.S."/>
            <person name="Holmes I."/>
            <person name="Hoskins R.A."/>
            <person name="Hubisz M.J."/>
            <person name="Hultmark D."/>
            <person name="Huntley M.A."/>
            <person name="Jaffe D.B."/>
            <person name="Jagadeeshan S."/>
            <person name="Jeck W.R."/>
            <person name="Johnson J."/>
            <person name="Jones C.D."/>
            <person name="Jordan W.C."/>
            <person name="Karpen G.H."/>
            <person name="Kataoka E."/>
            <person name="Keightley P.D."/>
            <person name="Kheradpour P."/>
            <person name="Kirkness E.F."/>
            <person name="Koerich L.B."/>
            <person name="Kristiansen K."/>
            <person name="Kudrna D."/>
            <person name="Kulathinal R.J."/>
            <person name="Kumar S."/>
            <person name="Kwok R."/>
            <person name="Lander E."/>
            <person name="Langley C.H."/>
            <person name="Lapoint R."/>
            <person name="Lazzaro B.P."/>
            <person name="Lee S.J."/>
            <person name="Levesque L."/>
            <person name="Li R."/>
            <person name="Lin C.F."/>
            <person name="Lin M.F."/>
            <person name="Lindblad-Toh K."/>
            <person name="Llopart A."/>
            <person name="Long M."/>
            <person name="Low L."/>
            <person name="Lozovsky E."/>
            <person name="Lu J."/>
            <person name="Luo M."/>
            <person name="Machado C.A."/>
            <person name="Makalowski W."/>
            <person name="Marzo M."/>
            <person name="Matsuda M."/>
            <person name="Matzkin L."/>
            <person name="McAllister B."/>
            <person name="McBride C.S."/>
            <person name="McKernan B."/>
            <person name="McKernan K."/>
            <person name="Mendez-Lago M."/>
            <person name="Minx P."/>
            <person name="Mollenhauer M.U."/>
            <person name="Montooth K."/>
            <person name="Mount S.M."/>
            <person name="Mu X."/>
            <person name="Myers E."/>
            <person name="Negre B."/>
            <person name="Newfeld S."/>
            <person name="Nielsen R."/>
            <person name="Noor M.A."/>
            <person name="O'Grady P."/>
            <person name="Pachter L."/>
            <person name="Papaceit M."/>
            <person name="Parisi M.J."/>
            <person name="Parisi M."/>
            <person name="Parts L."/>
            <person name="Pedersen J.S."/>
            <person name="Pesole G."/>
            <person name="Phillippy A.M."/>
            <person name="Ponting C.P."/>
            <person name="Pop M."/>
            <person name="Porcelli D."/>
            <person name="Powell J.R."/>
            <person name="Prohaska S."/>
            <person name="Pruitt K."/>
            <person name="Puig M."/>
            <person name="Quesneville H."/>
            <person name="Ram K.R."/>
            <person name="Rand D."/>
            <person name="Rasmussen M.D."/>
            <person name="Reed L.K."/>
            <person name="Reenan R."/>
            <person name="Reily A."/>
            <person name="Remington K.A."/>
            <person name="Rieger T.T."/>
            <person name="Ritchie M.G."/>
            <person name="Robin C."/>
            <person name="Rogers Y.H."/>
            <person name="Rohde C."/>
            <person name="Rozas J."/>
            <person name="Rubenfield M.J."/>
            <person name="Ruiz A."/>
            <person name="Russo S."/>
            <person name="Salzberg S.L."/>
            <person name="Sanchez-Gracia A."/>
            <person name="Saranga D.J."/>
            <person name="Sato H."/>
            <person name="Schaeffer S.W."/>
            <person name="Schatz M.C."/>
            <person name="Schlenke T."/>
            <person name="Schwartz R."/>
            <person name="Segarra C."/>
            <person name="Singh R.S."/>
            <person name="Sirot L."/>
            <person name="Sirota M."/>
            <person name="Sisneros N.B."/>
            <person name="Smith C.D."/>
            <person name="Smith T.F."/>
            <person name="Spieth J."/>
            <person name="Stage D.E."/>
            <person name="Stark A."/>
            <person name="Stephan W."/>
            <person name="Strausberg R.L."/>
            <person name="Strempel S."/>
            <person name="Sturgill D."/>
            <person name="Sutton G."/>
            <person name="Sutton G.G."/>
            <person name="Tao W."/>
            <person name="Teichmann S."/>
            <person name="Tobari Y.N."/>
            <person name="Tomimura Y."/>
            <person name="Tsolas J.M."/>
            <person name="Valente V.L."/>
            <person name="Venter E."/>
            <person name="Venter J.C."/>
            <person name="Vicario S."/>
            <person name="Vieira F.G."/>
            <person name="Vilella A.J."/>
            <person name="Villasante A."/>
            <person name="Walenz B."/>
            <person name="Wang J."/>
            <person name="Wasserman M."/>
            <person name="Watts T."/>
            <person name="Wilson D."/>
            <person name="Wilson R.K."/>
            <person name="Wing R.A."/>
            <person name="Wolfner M.F."/>
            <person name="Wong A."/>
            <person name="Wong G.K."/>
            <person name="Wu C.I."/>
            <person name="Wu G."/>
            <person name="Yamamoto D."/>
            <person name="Yang H.P."/>
            <person name="Yang S.P."/>
            <person name="Yorke J.A."/>
            <person name="Yoshida K."/>
            <person name="Zdobnov E."/>
            <person name="Zhang P."/>
            <person name="Zhang Y."/>
            <person name="Zimin A.V."/>
            <person name="Baldwin J."/>
            <person name="Abdouelleil A."/>
            <person name="Abdulkadir J."/>
            <person name="Abebe A."/>
            <person name="Abera B."/>
            <person name="Abreu J."/>
            <person name="Acer S.C."/>
            <person name="Aftuck L."/>
            <person name="Alexander A."/>
            <person name="An P."/>
            <person name="Anderson E."/>
            <person name="Anderson S."/>
            <person name="Arachi H."/>
            <person name="Azer M."/>
            <person name="Bachantsang P."/>
            <person name="Barry A."/>
            <person name="Bayul T."/>
            <person name="Berlin A."/>
            <person name="Bessette D."/>
            <person name="Bloom T."/>
            <person name="Blye J."/>
            <person name="Boguslavskiy L."/>
            <person name="Bonnet C."/>
            <person name="Boukhgalter B."/>
            <person name="Bourzgui I."/>
            <person name="Brown A."/>
            <person name="Cahill P."/>
            <person name="Channer S."/>
            <person name="Cheshatsang Y."/>
            <person name="Chuda L."/>
            <person name="Citroen M."/>
            <person name="Collymore A."/>
            <person name="Cooke P."/>
            <person name="Costello M."/>
            <person name="D'Aco K."/>
            <person name="Daza R."/>
            <person name="De Haan G."/>
            <person name="DeGray S."/>
            <person name="DeMaso C."/>
            <person name="Dhargay N."/>
            <person name="Dooley K."/>
            <person name="Dooley E."/>
            <person name="Doricent M."/>
            <person name="Dorje P."/>
            <person name="Dorjee K."/>
            <person name="Dupes A."/>
            <person name="Elong R."/>
            <person name="Falk J."/>
            <person name="Farina A."/>
            <person name="Faro S."/>
            <person name="Ferguson D."/>
            <person name="Fisher S."/>
            <person name="Foley C.D."/>
            <person name="Franke A."/>
            <person name="Friedrich D."/>
            <person name="Gadbois L."/>
            <person name="Gearin G."/>
            <person name="Gearin C.R."/>
            <person name="Giannoukos G."/>
            <person name="Goode T."/>
            <person name="Graham J."/>
            <person name="Grandbois E."/>
            <person name="Grewal S."/>
            <person name="Gyaltsen K."/>
            <person name="Hafez N."/>
            <person name="Hagos B."/>
            <person name="Hall J."/>
            <person name="Henson C."/>
            <person name="Hollinger A."/>
            <person name="Honan T."/>
            <person name="Huard M.D."/>
            <person name="Hughes L."/>
            <person name="Hurhula B."/>
            <person name="Husby M.E."/>
            <person name="Kamat A."/>
            <person name="Kanga B."/>
            <person name="Kashin S."/>
            <person name="Khazanovich D."/>
            <person name="Kisner P."/>
            <person name="Lance K."/>
            <person name="Lara M."/>
            <person name="Lee W."/>
            <person name="Lennon N."/>
            <person name="Letendre F."/>
            <person name="LeVine R."/>
            <person name="Lipovsky A."/>
            <person name="Liu X."/>
            <person name="Liu J."/>
            <person name="Liu S."/>
            <person name="Lokyitsang T."/>
            <person name="Lokyitsang Y."/>
            <person name="Lubonja R."/>
            <person name="Lui A."/>
            <person name="MacDonald P."/>
            <person name="Magnisalis V."/>
            <person name="Maru K."/>
            <person name="Matthews C."/>
            <person name="McCusker W."/>
            <person name="McDonough S."/>
            <person name="Mehta T."/>
            <person name="Meldrim J."/>
            <person name="Meneus L."/>
            <person name="Mihai O."/>
            <person name="Mihalev A."/>
            <person name="Mihova T."/>
            <person name="Mittelman R."/>
            <person name="Mlenga V."/>
            <person name="Montmayeur A."/>
            <person name="Mulrain L."/>
            <person name="Navidi A."/>
            <person name="Naylor J."/>
            <person name="Negash T."/>
            <person name="Nguyen T."/>
            <person name="Nguyen N."/>
            <person name="Nicol R."/>
            <person name="Norbu C."/>
            <person name="Norbu N."/>
            <person name="Novod N."/>
            <person name="O'Neill B."/>
            <person name="Osman S."/>
            <person name="Markiewicz E."/>
            <person name="Oyono O.L."/>
            <person name="Patti C."/>
            <person name="Phunkhang P."/>
            <person name="Pierre F."/>
            <person name="Priest M."/>
            <person name="Raghuraman S."/>
            <person name="Rege F."/>
            <person name="Reyes R."/>
            <person name="Rise C."/>
            <person name="Rogov P."/>
            <person name="Ross K."/>
            <person name="Ryan E."/>
            <person name="Settipalli S."/>
            <person name="Shea T."/>
            <person name="Sherpa N."/>
            <person name="Shi L."/>
            <person name="Shih D."/>
            <person name="Sparrow T."/>
            <person name="Spaulding J."/>
            <person name="Stalker J."/>
            <person name="Stange-Thomann N."/>
            <person name="Stavropoulos S."/>
            <person name="Stone C."/>
            <person name="Strader C."/>
            <person name="Tesfaye S."/>
            <person name="Thomson T."/>
            <person name="Thoulutsang Y."/>
            <person name="Thoulutsang D."/>
            <person name="Topham K."/>
            <person name="Topping I."/>
            <person name="Tsamla T."/>
            <person name="Vassiliev H."/>
            <person name="Vo A."/>
            <person name="Wangchuk T."/>
            <person name="Wangdi T."/>
            <person name="Weiand M."/>
            <person name="Wilkinson J."/>
            <person name="Wilson A."/>
            <person name="Yadav S."/>
            <person name="Young G."/>
            <person name="Yu Q."/>
            <person name="Zembek L."/>
            <person name="Zhong D."/>
            <person name="Zimmer A."/>
            <person name="Zwirko Z."/>
            <person name="Jaffe D.B."/>
            <person name="Alvarez P."/>
            <person name="Brockman W."/>
            <person name="Butler J."/>
            <person name="Chin C."/>
            <person name="Gnerre S."/>
            <person name="Grabherr M."/>
            <person name="Kleber M."/>
            <person name="Mauceli E."/>
            <person name="MacCallum I."/>
        </authorList>
    </citation>
    <scope>NUCLEOTIDE SEQUENCE [LARGE SCALE GENOMIC DNA]</scope>
    <source>
        <strain evidence="2">Tucson 15287-2541.00</strain>
    </source>
</reference>
<protein>
    <submittedName>
        <fullName evidence="1">GH10898</fullName>
    </submittedName>
</protein>
<dbReference type="AlphaFoldDB" id="B4JAM6"/>